<keyword evidence="3" id="KW-1185">Reference proteome</keyword>
<sequence>MDRRIAIVAVDQQEKSVRDPSQWPDPRKPIDKALGVELADLVSKTYSIGLELKLPMVFTKGWARLTHSCSDQSSDMDTRETVQSSRKRLADRGLDSSRKNTFAKGSAYMCHGHLMFTPLWQAVMTTRLATLALGAKETRFWCRNPGFLALILTIFGRSSIAVRAVMSFALQKDASEFADQWAQNFGSSSLKFYGSVTVRASGLSIQGFPQGLSVEMIKRYPLNKEPGIPLNIPVFDAEVDKLYQ</sequence>
<dbReference type="EMBL" id="ML769786">
    <property type="protein sequence ID" value="KAE9387677.1"/>
    <property type="molecule type" value="Genomic_DNA"/>
</dbReference>
<accession>A0A6A4GR41</accession>
<proteinExistence type="predicted"/>
<gene>
    <name evidence="2" type="ORF">BT96DRAFT_948171</name>
</gene>
<evidence type="ECO:0000256" key="1">
    <source>
        <dbReference type="SAM" id="MobiDB-lite"/>
    </source>
</evidence>
<feature type="region of interest" description="Disordered" evidence="1">
    <location>
        <begin position="69"/>
        <end position="93"/>
    </location>
</feature>
<evidence type="ECO:0000313" key="2">
    <source>
        <dbReference type="EMBL" id="KAE9387677.1"/>
    </source>
</evidence>
<name>A0A6A4GR41_9AGAR</name>
<organism evidence="2 3">
    <name type="scientific">Gymnopus androsaceus JB14</name>
    <dbReference type="NCBI Taxonomy" id="1447944"/>
    <lineage>
        <taxon>Eukaryota</taxon>
        <taxon>Fungi</taxon>
        <taxon>Dikarya</taxon>
        <taxon>Basidiomycota</taxon>
        <taxon>Agaricomycotina</taxon>
        <taxon>Agaricomycetes</taxon>
        <taxon>Agaricomycetidae</taxon>
        <taxon>Agaricales</taxon>
        <taxon>Marasmiineae</taxon>
        <taxon>Omphalotaceae</taxon>
        <taxon>Gymnopus</taxon>
    </lineage>
</organism>
<evidence type="ECO:0000313" key="3">
    <source>
        <dbReference type="Proteomes" id="UP000799118"/>
    </source>
</evidence>
<reference evidence="2" key="1">
    <citation type="journal article" date="2019" name="Environ. Microbiol.">
        <title>Fungal ecological strategies reflected in gene transcription - a case study of two litter decomposers.</title>
        <authorList>
            <person name="Barbi F."/>
            <person name="Kohler A."/>
            <person name="Barry K."/>
            <person name="Baskaran P."/>
            <person name="Daum C."/>
            <person name="Fauchery L."/>
            <person name="Ihrmark K."/>
            <person name="Kuo A."/>
            <person name="LaButti K."/>
            <person name="Lipzen A."/>
            <person name="Morin E."/>
            <person name="Grigoriev I.V."/>
            <person name="Henrissat B."/>
            <person name="Lindahl B."/>
            <person name="Martin F."/>
        </authorList>
    </citation>
    <scope>NUCLEOTIDE SEQUENCE</scope>
    <source>
        <strain evidence="2">JB14</strain>
    </source>
</reference>
<dbReference type="AlphaFoldDB" id="A0A6A4GR41"/>
<protein>
    <submittedName>
        <fullName evidence="2">Uncharacterized protein</fullName>
    </submittedName>
</protein>
<dbReference type="Proteomes" id="UP000799118">
    <property type="component" value="Unassembled WGS sequence"/>
</dbReference>